<dbReference type="FunFam" id="3.30.160.60:FF:000690">
    <property type="entry name" value="Zinc finger protein 354C"/>
    <property type="match status" value="1"/>
</dbReference>
<gene>
    <name evidence="7" type="ORF">PUMCH_004182</name>
</gene>
<organism evidence="7 8">
    <name type="scientific">Australozyma saopauloensis</name>
    <dbReference type="NCBI Taxonomy" id="291208"/>
    <lineage>
        <taxon>Eukaryota</taxon>
        <taxon>Fungi</taxon>
        <taxon>Dikarya</taxon>
        <taxon>Ascomycota</taxon>
        <taxon>Saccharomycotina</taxon>
        <taxon>Pichiomycetes</taxon>
        <taxon>Metschnikowiaceae</taxon>
        <taxon>Australozyma</taxon>
    </lineage>
</organism>
<feature type="domain" description="C2H2-type" evidence="6">
    <location>
        <begin position="322"/>
        <end position="349"/>
    </location>
</feature>
<evidence type="ECO:0000256" key="4">
    <source>
        <dbReference type="ARBA" id="ARBA00022833"/>
    </source>
</evidence>
<dbReference type="GO" id="GO:0008270">
    <property type="term" value="F:zinc ion binding"/>
    <property type="evidence" value="ECO:0007669"/>
    <property type="project" value="UniProtKB-KW"/>
</dbReference>
<dbReference type="GeneID" id="88175243"/>
<keyword evidence="4" id="KW-0862">Zinc</keyword>
<dbReference type="SMART" id="SM00355">
    <property type="entry name" value="ZnF_C2H2"/>
    <property type="match status" value="2"/>
</dbReference>
<dbReference type="PANTHER" id="PTHR23235:SF120">
    <property type="entry name" value="KRUPPEL-LIKE FACTOR 15"/>
    <property type="match status" value="1"/>
</dbReference>
<proteinExistence type="predicted"/>
<evidence type="ECO:0000256" key="3">
    <source>
        <dbReference type="ARBA" id="ARBA00022771"/>
    </source>
</evidence>
<feature type="domain" description="C2H2-type" evidence="6">
    <location>
        <begin position="350"/>
        <end position="374"/>
    </location>
</feature>
<dbReference type="PROSITE" id="PS50157">
    <property type="entry name" value="ZINC_FINGER_C2H2_2"/>
    <property type="match status" value="2"/>
</dbReference>
<keyword evidence="3 5" id="KW-0863">Zinc-finger</keyword>
<evidence type="ECO:0000256" key="1">
    <source>
        <dbReference type="ARBA" id="ARBA00022723"/>
    </source>
</evidence>
<evidence type="ECO:0000259" key="6">
    <source>
        <dbReference type="PROSITE" id="PS50157"/>
    </source>
</evidence>
<sequence length="382" mass="43690">MDYQNTIYYKHQNAQENYFELNQFDFEPEPQEACTAARQVSEMFFNSVYPTVAPTIPVLNEQKFIPNESAFLAPDFGFLQLDIPKGPIMGPFYPQTRDILVQEETYSEYANNFQPLSKTLKHSNAIPTDLIPILEFDLSSHNLRSSGEGPIQRNLPRANIIRFRSEDSIDPLSPDRYHSYLSGSSVLTFDNMGSNGCLSNYSSTTVENDVITRPQDFEKYIHGKVEHSEAFFNPSYQIDSARVCKGPGTPVDVSPYESSDRSELSTLKKLQSWESSEFETKSTTSIASDREEYRALAAEKSTEIEQSTQSKNKTGFMRSRSHKCHVCQKTFKRPSSFRIHYAIHTGEKDYQCDWPGCGKLFNVKSNMTRHQKVHLKKVGKKR</sequence>
<dbReference type="PROSITE" id="PS00028">
    <property type="entry name" value="ZINC_FINGER_C2H2_1"/>
    <property type="match status" value="2"/>
</dbReference>
<dbReference type="KEGG" id="asau:88175243"/>
<dbReference type="RefSeq" id="XP_062879199.1">
    <property type="nucleotide sequence ID" value="XM_063023129.1"/>
</dbReference>
<dbReference type="AlphaFoldDB" id="A0AAX4HGQ4"/>
<dbReference type="EMBL" id="CP138898">
    <property type="protein sequence ID" value="WPK26820.1"/>
    <property type="molecule type" value="Genomic_DNA"/>
</dbReference>
<dbReference type="Proteomes" id="UP001338582">
    <property type="component" value="Chromosome 5"/>
</dbReference>
<name>A0AAX4HGQ4_9ASCO</name>
<evidence type="ECO:0000256" key="2">
    <source>
        <dbReference type="ARBA" id="ARBA00022737"/>
    </source>
</evidence>
<dbReference type="PANTHER" id="PTHR23235">
    <property type="entry name" value="KRUEPPEL-LIKE TRANSCRIPTION FACTOR"/>
    <property type="match status" value="1"/>
</dbReference>
<evidence type="ECO:0000313" key="7">
    <source>
        <dbReference type="EMBL" id="WPK26820.1"/>
    </source>
</evidence>
<dbReference type="SUPFAM" id="SSF57667">
    <property type="entry name" value="beta-beta-alpha zinc fingers"/>
    <property type="match status" value="1"/>
</dbReference>
<keyword evidence="2" id="KW-0677">Repeat</keyword>
<dbReference type="Gene3D" id="3.30.160.60">
    <property type="entry name" value="Classic Zinc Finger"/>
    <property type="match status" value="2"/>
</dbReference>
<dbReference type="InterPro" id="IPR013087">
    <property type="entry name" value="Znf_C2H2_type"/>
</dbReference>
<dbReference type="GO" id="GO:0000981">
    <property type="term" value="F:DNA-binding transcription factor activity, RNA polymerase II-specific"/>
    <property type="evidence" value="ECO:0007669"/>
    <property type="project" value="TreeGrafter"/>
</dbReference>
<evidence type="ECO:0000313" key="8">
    <source>
        <dbReference type="Proteomes" id="UP001338582"/>
    </source>
</evidence>
<keyword evidence="8" id="KW-1185">Reference proteome</keyword>
<dbReference type="GO" id="GO:0000978">
    <property type="term" value="F:RNA polymerase II cis-regulatory region sequence-specific DNA binding"/>
    <property type="evidence" value="ECO:0007669"/>
    <property type="project" value="TreeGrafter"/>
</dbReference>
<evidence type="ECO:0000256" key="5">
    <source>
        <dbReference type="PROSITE-ProRule" id="PRU00042"/>
    </source>
</evidence>
<dbReference type="InterPro" id="IPR036236">
    <property type="entry name" value="Znf_C2H2_sf"/>
</dbReference>
<keyword evidence="1" id="KW-0479">Metal-binding</keyword>
<dbReference type="Pfam" id="PF00096">
    <property type="entry name" value="zf-C2H2"/>
    <property type="match status" value="2"/>
</dbReference>
<accession>A0AAX4HGQ4</accession>
<reference evidence="7 8" key="1">
    <citation type="submission" date="2023-10" db="EMBL/GenBank/DDBJ databases">
        <title>Draft Genome Sequence of Candida saopaulonensis from a very Premature Infant with Sepsis.</title>
        <authorList>
            <person name="Ning Y."/>
            <person name="Dai R."/>
            <person name="Xiao M."/>
            <person name="Xu Y."/>
            <person name="Yan Q."/>
            <person name="Zhang L."/>
        </authorList>
    </citation>
    <scope>NUCLEOTIDE SEQUENCE [LARGE SCALE GENOMIC DNA]</scope>
    <source>
        <strain evidence="7 8">19XY460</strain>
    </source>
</reference>
<protein>
    <recommendedName>
        <fullName evidence="6">C2H2-type domain-containing protein</fullName>
    </recommendedName>
</protein>